<evidence type="ECO:0000313" key="2">
    <source>
        <dbReference type="EMBL" id="KAG8077536.1"/>
    </source>
</evidence>
<accession>A0A8J5VXS6</accession>
<gene>
    <name evidence="2" type="ORF">GUJ93_ZPchr0007g5313</name>
</gene>
<sequence length="430" mass="48777">MGHGPDPGVRWRTSPCASVTKVVGSPNAQCARARSACLPPPRRARRLGSKRFISRRGIEEFGYLCKEEKKKMQEVTSSSPLSALSNAYQPLPSLYVVFFAIWATSGLSWAFNSGMNRHFQVEQSNQFLRNFASLQLVNNLQWILALVPLIKALQMALSCMFWYSCVYLETCSLWMSFGVYVTGVLFQTASFVSFMLISHGYCIMCERLSIRERRTTAALGCLLYLSLIGYKAAVPYFTVFLLINYFASFYIIFRRTSQNLLVLREQLNFIEEEGIHSLHGTLNKTYTMFKRFQGTMQVAVVAFIMVYMRADDTPDNYWFRVLVREWVQFCILMYIGWNFRIAEASIHLSLMPLTRSTWEIAMPPICRVEMDAADFKGLASEHWHVGVMTSHNNSSCCSSQPLLVIVQNPSPKVSAAAPASSLQLSKNSQA</sequence>
<keyword evidence="1" id="KW-0812">Transmembrane</keyword>
<evidence type="ECO:0000313" key="3">
    <source>
        <dbReference type="Proteomes" id="UP000729402"/>
    </source>
</evidence>
<organism evidence="2 3">
    <name type="scientific">Zizania palustris</name>
    <name type="common">Northern wild rice</name>
    <dbReference type="NCBI Taxonomy" id="103762"/>
    <lineage>
        <taxon>Eukaryota</taxon>
        <taxon>Viridiplantae</taxon>
        <taxon>Streptophyta</taxon>
        <taxon>Embryophyta</taxon>
        <taxon>Tracheophyta</taxon>
        <taxon>Spermatophyta</taxon>
        <taxon>Magnoliopsida</taxon>
        <taxon>Liliopsida</taxon>
        <taxon>Poales</taxon>
        <taxon>Poaceae</taxon>
        <taxon>BOP clade</taxon>
        <taxon>Oryzoideae</taxon>
        <taxon>Oryzeae</taxon>
        <taxon>Zizaniinae</taxon>
        <taxon>Zizania</taxon>
    </lineage>
</organism>
<reference evidence="2" key="2">
    <citation type="submission" date="2021-02" db="EMBL/GenBank/DDBJ databases">
        <authorList>
            <person name="Kimball J.A."/>
            <person name="Haas M.W."/>
            <person name="Macchietto M."/>
            <person name="Kono T."/>
            <person name="Duquette J."/>
            <person name="Shao M."/>
        </authorList>
    </citation>
    <scope>NUCLEOTIDE SEQUENCE</scope>
    <source>
        <tissue evidence="2">Fresh leaf tissue</tissue>
    </source>
</reference>
<keyword evidence="3" id="KW-1185">Reference proteome</keyword>
<evidence type="ECO:0000256" key="1">
    <source>
        <dbReference type="SAM" id="Phobius"/>
    </source>
</evidence>
<proteinExistence type="predicted"/>
<reference evidence="2" key="1">
    <citation type="journal article" date="2021" name="bioRxiv">
        <title>Whole Genome Assembly and Annotation of Northern Wild Rice, Zizania palustris L., Supports a Whole Genome Duplication in the Zizania Genus.</title>
        <authorList>
            <person name="Haas M."/>
            <person name="Kono T."/>
            <person name="Macchietto M."/>
            <person name="Millas R."/>
            <person name="McGilp L."/>
            <person name="Shao M."/>
            <person name="Duquette J."/>
            <person name="Hirsch C.N."/>
            <person name="Kimball J."/>
        </authorList>
    </citation>
    <scope>NUCLEOTIDE SEQUENCE</scope>
    <source>
        <tissue evidence="2">Fresh leaf tissue</tissue>
    </source>
</reference>
<name>A0A8J5VXS6_ZIZPA</name>
<dbReference type="Proteomes" id="UP000729402">
    <property type="component" value="Unassembled WGS sequence"/>
</dbReference>
<dbReference type="PANTHER" id="PTHR36329">
    <property type="entry name" value="TRANSMEMBRANE PROTEIN"/>
    <property type="match status" value="1"/>
</dbReference>
<feature type="transmembrane region" description="Helical" evidence="1">
    <location>
        <begin position="93"/>
        <end position="111"/>
    </location>
</feature>
<keyword evidence="1" id="KW-1133">Transmembrane helix</keyword>
<feature type="transmembrane region" description="Helical" evidence="1">
    <location>
        <begin position="184"/>
        <end position="203"/>
    </location>
</feature>
<keyword evidence="1" id="KW-0472">Membrane</keyword>
<feature type="transmembrane region" description="Helical" evidence="1">
    <location>
        <begin position="142"/>
        <end position="164"/>
    </location>
</feature>
<protein>
    <submittedName>
        <fullName evidence="2">Uncharacterized protein</fullName>
    </submittedName>
</protein>
<dbReference type="PANTHER" id="PTHR36329:SF1">
    <property type="entry name" value="TRANSMEMBRANE PROTEIN"/>
    <property type="match status" value="1"/>
</dbReference>
<dbReference type="OrthoDB" id="2016402at2759"/>
<dbReference type="EMBL" id="JAAALK010000282">
    <property type="protein sequence ID" value="KAG8077536.1"/>
    <property type="molecule type" value="Genomic_DNA"/>
</dbReference>
<dbReference type="AlphaFoldDB" id="A0A8J5VXS6"/>
<comment type="caution">
    <text evidence="2">The sequence shown here is derived from an EMBL/GenBank/DDBJ whole genome shotgun (WGS) entry which is preliminary data.</text>
</comment>